<dbReference type="EMBL" id="LNQE01001351">
    <property type="protein sequence ID" value="KUG18874.1"/>
    <property type="molecule type" value="Genomic_DNA"/>
</dbReference>
<gene>
    <name evidence="1" type="ORF">ASZ90_011419</name>
</gene>
<sequence length="46" mass="5034">MLPVKNSGLPRDCPMPVLYIGSIRRTSAMTQLDVTVLVDNSALFGR</sequence>
<accession>A0A0W8FDF1</accession>
<organism evidence="1">
    <name type="scientific">hydrocarbon metagenome</name>
    <dbReference type="NCBI Taxonomy" id="938273"/>
    <lineage>
        <taxon>unclassified sequences</taxon>
        <taxon>metagenomes</taxon>
        <taxon>ecological metagenomes</taxon>
    </lineage>
</organism>
<dbReference type="AlphaFoldDB" id="A0A0W8FDF1"/>
<evidence type="ECO:0000313" key="1">
    <source>
        <dbReference type="EMBL" id="KUG18874.1"/>
    </source>
</evidence>
<proteinExistence type="predicted"/>
<protein>
    <submittedName>
        <fullName evidence="1">Uncharacterized protein</fullName>
    </submittedName>
</protein>
<reference evidence="1" key="1">
    <citation type="journal article" date="2015" name="Proc. Natl. Acad. Sci. U.S.A.">
        <title>Networks of energetic and metabolic interactions define dynamics in microbial communities.</title>
        <authorList>
            <person name="Embree M."/>
            <person name="Liu J.K."/>
            <person name="Al-Bassam M.M."/>
            <person name="Zengler K."/>
        </authorList>
    </citation>
    <scope>NUCLEOTIDE SEQUENCE</scope>
</reference>
<comment type="caution">
    <text evidence="1">The sequence shown here is derived from an EMBL/GenBank/DDBJ whole genome shotgun (WGS) entry which is preliminary data.</text>
</comment>
<name>A0A0W8FDF1_9ZZZZ</name>